<evidence type="ECO:0000256" key="1">
    <source>
        <dbReference type="SAM" id="Phobius"/>
    </source>
</evidence>
<sequence>RINDLVRIKCVQFSGAYHSWVMGREDEEFGLVVIGAGLGRTGTNSLKIALELLYKKPCYHLKEIYLHQHSHITKWMELDRKLSDSPDKKLDKALCHKIFKGYTAAIDHPSCAYYKELLELYPNAKVILTVRDPEIWLAGCRSTILPKDIDQPRSWSFQLLRKSIGLQQFHELFLMNCRRVFGENMDFTDDTAMLNGFVNWNQNVIKTVPSERLLKFDISQGWEPLCKFLNLPIPNCPFPHVNEYNELRRLLKLEQRVLKFSQWILPMLILFIFAYMFCKFLL</sequence>
<dbReference type="AlphaFoldDB" id="A0A430Q812"/>
<evidence type="ECO:0008006" key="4">
    <source>
        <dbReference type="Google" id="ProtNLM"/>
    </source>
</evidence>
<dbReference type="InterPro" id="IPR027417">
    <property type="entry name" value="P-loop_NTPase"/>
</dbReference>
<evidence type="ECO:0000313" key="3">
    <source>
        <dbReference type="Proteomes" id="UP000290809"/>
    </source>
</evidence>
<feature type="non-terminal residue" evidence="2">
    <location>
        <position position="1"/>
    </location>
</feature>
<accession>A0A430Q812</accession>
<keyword evidence="3" id="KW-1185">Reference proteome</keyword>
<protein>
    <recommendedName>
        <fullName evidence="4">NAD dependent epimerase/dehydratase</fullName>
    </recommendedName>
</protein>
<gene>
    <name evidence="2" type="ORF">DC041_0007250</name>
</gene>
<name>A0A430Q812_SCHBO</name>
<keyword evidence="1" id="KW-1133">Transmembrane helix</keyword>
<dbReference type="STRING" id="6184.A0A430Q812"/>
<comment type="caution">
    <text evidence="2">The sequence shown here is derived from an EMBL/GenBank/DDBJ whole genome shotgun (WGS) entry which is preliminary data.</text>
</comment>
<dbReference type="EMBL" id="QMKO01002353">
    <property type="protein sequence ID" value="RTG83795.1"/>
    <property type="molecule type" value="Genomic_DNA"/>
</dbReference>
<dbReference type="Gene3D" id="3.40.50.300">
    <property type="entry name" value="P-loop containing nucleotide triphosphate hydrolases"/>
    <property type="match status" value="1"/>
</dbReference>
<dbReference type="Proteomes" id="UP000290809">
    <property type="component" value="Unassembled WGS sequence"/>
</dbReference>
<dbReference type="InterPro" id="IPR040632">
    <property type="entry name" value="Sulfotransfer_4"/>
</dbReference>
<feature type="transmembrane region" description="Helical" evidence="1">
    <location>
        <begin position="257"/>
        <end position="277"/>
    </location>
</feature>
<reference evidence="2 3" key="1">
    <citation type="journal article" date="2019" name="PLoS Pathog.">
        <title>Genome sequence of the bovine parasite Schistosoma bovis Tanzania.</title>
        <authorList>
            <person name="Oey H."/>
            <person name="Zakrzewski M."/>
            <person name="Gobert G."/>
            <person name="Gravermann K."/>
            <person name="Stoye J."/>
            <person name="Jones M."/>
            <person name="Mcmanus D."/>
            <person name="Krause L."/>
        </authorList>
    </citation>
    <scope>NUCLEOTIDE SEQUENCE [LARGE SCALE GENOMIC DNA]</scope>
    <source>
        <strain evidence="2 3">TAN1997</strain>
    </source>
</reference>
<evidence type="ECO:0000313" key="2">
    <source>
        <dbReference type="EMBL" id="RTG83795.1"/>
    </source>
</evidence>
<dbReference type="PANTHER" id="PTHR36978">
    <property type="entry name" value="P-LOOP CONTAINING NUCLEOTIDE TRIPHOSPHATE HYDROLASE"/>
    <property type="match status" value="1"/>
</dbReference>
<keyword evidence="1" id="KW-0812">Transmembrane</keyword>
<proteinExistence type="predicted"/>
<dbReference type="SUPFAM" id="SSF52540">
    <property type="entry name" value="P-loop containing nucleoside triphosphate hydrolases"/>
    <property type="match status" value="1"/>
</dbReference>
<organism evidence="2 3">
    <name type="scientific">Schistosoma bovis</name>
    <name type="common">Blood fluke</name>
    <dbReference type="NCBI Taxonomy" id="6184"/>
    <lineage>
        <taxon>Eukaryota</taxon>
        <taxon>Metazoa</taxon>
        <taxon>Spiralia</taxon>
        <taxon>Lophotrochozoa</taxon>
        <taxon>Platyhelminthes</taxon>
        <taxon>Trematoda</taxon>
        <taxon>Digenea</taxon>
        <taxon>Strigeidida</taxon>
        <taxon>Schistosomatoidea</taxon>
        <taxon>Schistosomatidae</taxon>
        <taxon>Schistosoma</taxon>
    </lineage>
</organism>
<dbReference type="Pfam" id="PF17784">
    <property type="entry name" value="Sulfotransfer_4"/>
    <property type="match status" value="1"/>
</dbReference>
<dbReference type="PANTHER" id="PTHR36978:SF4">
    <property type="entry name" value="P-LOOP CONTAINING NUCLEOSIDE TRIPHOSPHATE HYDROLASE PROTEIN"/>
    <property type="match status" value="1"/>
</dbReference>
<keyword evidence="1" id="KW-0472">Membrane</keyword>